<gene>
    <name evidence="3" type="ORF">COV34_01235</name>
</gene>
<feature type="compositionally biased region" description="Polar residues" evidence="1">
    <location>
        <begin position="52"/>
        <end position="61"/>
    </location>
</feature>
<sequence>MYFGGYKKDPICEQVLAIWIALVLVCVPGAPLYAEEGGDAEINTGDATVSVEATNSANNNVVDTEPEPDPAEEEEQPESVEEQSAGESDGSTEEGGDDEGATSSPSLLSQEQHELATSTATSTDPVAQTEVASTTGTTTTHTTIDIDNEAHLESGADLLAQTGENTATSTGTTTIETGDAYANVNILNIANTNIIDSYGFMLLLNSFMGDIGTIDFRDFIAPLLFNNNQQSSCGTGVCGGDDTLDISGTSTTTINNAVIVRSQTGGNSASGGDASIQTGDAYAGANVVNIANTNIVDSNYMLLALNNFGDWSGDLVLPGKDFFINMLYGMGTTGAGTVTVNTENNANIENGVSTVADTGGNTATSTESGANIETGNATAQTNVTNVVNQNFFNQDSLFIIFKVHGTWSGNVFGLPPGLSWRETPHGIEVFGSGQTQTGSSGTGLNNLSINQQNNADIKNNVELYALTGENEAGGGNTSIQTGNAYAGANVVNMANTNIIGRNWILAIVNIFGDWNGNLAFGRPDLWIGGKIEPVNPMSPIGPGSELRYKVVVVNRGDSDATDVVLKHRFDVPFVSFVDTSNPQKVNERDTLWNIGTIAVGEHVEITLPAVVKSAREIVSGTTRIESMFEVTSFETDADSGDNKEHLSVVIDNYDANLSPVNLNPNIEEPVVPVLPDFSVVKTSSTHTTVASSTVEYTVTLKNNGGFAPDAVVIDALKDENGNIVFEQVWQLGPVYENEEITITYGTIFSGDMEPGLYTNTAEVIAKVSTDSEDVIRSSADAIVALEAGVVVEPPVIPAPVVQPVRRQIVAMNDTYGITLIPPMCSLYSCLIDTDDEASTQFGFGNMFLASAFGSGFPPSDDRSLKLFILAAVMYAVGRPRENRHGMSLFF</sequence>
<protein>
    <recommendedName>
        <fullName evidence="2">DUF11 domain-containing protein</fullName>
    </recommendedName>
</protein>
<feature type="compositionally biased region" description="Acidic residues" evidence="1">
    <location>
        <begin position="90"/>
        <end position="100"/>
    </location>
</feature>
<dbReference type="InterPro" id="IPR001434">
    <property type="entry name" value="OmcB-like_DUF11"/>
</dbReference>
<feature type="region of interest" description="Disordered" evidence="1">
    <location>
        <begin position="52"/>
        <end position="146"/>
    </location>
</feature>
<proteinExistence type="predicted"/>
<dbReference type="Pfam" id="PF01345">
    <property type="entry name" value="DUF11"/>
    <property type="match status" value="1"/>
</dbReference>
<accession>A0A2H0QVA5</accession>
<dbReference type="Proteomes" id="UP000231333">
    <property type="component" value="Unassembled WGS sequence"/>
</dbReference>
<feature type="compositionally biased region" description="Acidic residues" evidence="1">
    <location>
        <begin position="64"/>
        <end position="81"/>
    </location>
</feature>
<feature type="compositionally biased region" description="Polar residues" evidence="1">
    <location>
        <begin position="105"/>
        <end position="133"/>
    </location>
</feature>
<comment type="caution">
    <text evidence="3">The sequence shown here is derived from an EMBL/GenBank/DDBJ whole genome shotgun (WGS) entry which is preliminary data.</text>
</comment>
<evidence type="ECO:0000313" key="3">
    <source>
        <dbReference type="EMBL" id="PIR38220.1"/>
    </source>
</evidence>
<organism evidence="3 4">
    <name type="scientific">Candidatus Zambryskibacteria bacterium CG10_big_fil_rev_8_21_14_0_10_42_12</name>
    <dbReference type="NCBI Taxonomy" id="1975115"/>
    <lineage>
        <taxon>Bacteria</taxon>
        <taxon>Candidatus Zambryskiibacteriota</taxon>
    </lineage>
</organism>
<name>A0A2H0QVA5_9BACT</name>
<feature type="compositionally biased region" description="Low complexity" evidence="1">
    <location>
        <begin position="134"/>
        <end position="143"/>
    </location>
</feature>
<evidence type="ECO:0000313" key="4">
    <source>
        <dbReference type="Proteomes" id="UP000231333"/>
    </source>
</evidence>
<reference evidence="3 4" key="1">
    <citation type="submission" date="2017-09" db="EMBL/GenBank/DDBJ databases">
        <title>Depth-based differentiation of microbial function through sediment-hosted aquifers and enrichment of novel symbionts in the deep terrestrial subsurface.</title>
        <authorList>
            <person name="Probst A.J."/>
            <person name="Ladd B."/>
            <person name="Jarett J.K."/>
            <person name="Geller-Mcgrath D.E."/>
            <person name="Sieber C.M."/>
            <person name="Emerson J.B."/>
            <person name="Anantharaman K."/>
            <person name="Thomas B.C."/>
            <person name="Malmstrom R."/>
            <person name="Stieglmeier M."/>
            <person name="Klingl A."/>
            <person name="Woyke T."/>
            <person name="Ryan C.M."/>
            <person name="Banfield J.F."/>
        </authorList>
    </citation>
    <scope>NUCLEOTIDE SEQUENCE [LARGE SCALE GENOMIC DNA]</scope>
    <source>
        <strain evidence="3">CG10_big_fil_rev_8_21_14_0_10_42_12</strain>
    </source>
</reference>
<dbReference type="AlphaFoldDB" id="A0A2H0QVA5"/>
<dbReference type="EMBL" id="PCXL01000011">
    <property type="protein sequence ID" value="PIR38220.1"/>
    <property type="molecule type" value="Genomic_DNA"/>
</dbReference>
<evidence type="ECO:0000259" key="2">
    <source>
        <dbReference type="Pfam" id="PF01345"/>
    </source>
</evidence>
<feature type="domain" description="DUF11" evidence="2">
    <location>
        <begin position="540"/>
        <end position="646"/>
    </location>
</feature>
<evidence type="ECO:0000256" key="1">
    <source>
        <dbReference type="SAM" id="MobiDB-lite"/>
    </source>
</evidence>